<dbReference type="EMBL" id="QAOI01000029">
    <property type="protein sequence ID" value="PTQ72042.1"/>
    <property type="molecule type" value="Genomic_DNA"/>
</dbReference>
<dbReference type="Proteomes" id="UP000198814">
    <property type="component" value="Unassembled WGS sequence"/>
</dbReference>
<evidence type="ECO:0000313" key="4">
    <source>
        <dbReference type="Proteomes" id="UP000198814"/>
    </source>
</evidence>
<dbReference type="AlphaFoldDB" id="A0A1H8T8A9"/>
<keyword evidence="1" id="KW-0472">Membrane</keyword>
<sequence length="119" mass="12860">MKIISPRSHGYLDFLTVVIFALAPTLLDLSKVPAILSYGLAAAHLVVTLISGFPTAAFKLIPFIVQGWIERVVGPALIIAPFALSFSDEILASNFFIAMGVIIIAVGFFTNYQGDNRSF</sequence>
<dbReference type="Proteomes" id="UP000244128">
    <property type="component" value="Unassembled WGS sequence"/>
</dbReference>
<accession>A0A1H8T8A9</accession>
<feature type="transmembrane region" description="Helical" evidence="1">
    <location>
        <begin position="35"/>
        <end position="56"/>
    </location>
</feature>
<reference evidence="3" key="1">
    <citation type="submission" date="2016-10" db="EMBL/GenBank/DDBJ databases">
        <authorList>
            <person name="de Groot N.N."/>
        </authorList>
    </citation>
    <scope>NUCLEOTIDE SEQUENCE [LARGE SCALE GENOMIC DNA]</scope>
    <source>
        <strain evidence="3">Nm76</strain>
    </source>
</reference>
<dbReference type="OrthoDB" id="129082at2"/>
<proteinExistence type="predicted"/>
<feature type="transmembrane region" description="Helical" evidence="1">
    <location>
        <begin position="92"/>
        <end position="112"/>
    </location>
</feature>
<evidence type="ECO:0000313" key="5">
    <source>
        <dbReference type="Proteomes" id="UP000244128"/>
    </source>
</evidence>
<dbReference type="EMBL" id="FODO01000022">
    <property type="protein sequence ID" value="SEO86758.1"/>
    <property type="molecule type" value="Genomic_DNA"/>
</dbReference>
<protein>
    <recommendedName>
        <fullName evidence="6">SPW repeat-containing protein</fullName>
    </recommendedName>
</protein>
<gene>
    <name evidence="2" type="ORF">C8R26_12911</name>
    <name evidence="3" type="ORF">SAMN05216333_12238</name>
</gene>
<evidence type="ECO:0000313" key="2">
    <source>
        <dbReference type="EMBL" id="PTQ72042.1"/>
    </source>
</evidence>
<keyword evidence="4" id="KW-1185">Reference proteome</keyword>
<reference evidence="2 5" key="3">
    <citation type="submission" date="2018-04" db="EMBL/GenBank/DDBJ databases">
        <title>Active sludge and wastewater microbial communities from Klosterneuburg, Austria.</title>
        <authorList>
            <person name="Wagner M."/>
        </authorList>
    </citation>
    <scope>NUCLEOTIDE SEQUENCE [LARGE SCALE GENOMIC DNA]</scope>
    <source>
        <strain evidence="2 5">Nm49</strain>
    </source>
</reference>
<evidence type="ECO:0000256" key="1">
    <source>
        <dbReference type="SAM" id="Phobius"/>
    </source>
</evidence>
<evidence type="ECO:0008006" key="6">
    <source>
        <dbReference type="Google" id="ProtNLM"/>
    </source>
</evidence>
<reference evidence="4" key="2">
    <citation type="submission" date="2016-10" db="EMBL/GenBank/DDBJ databases">
        <authorList>
            <person name="Varghese N."/>
            <person name="Submissions S."/>
        </authorList>
    </citation>
    <scope>NUCLEOTIDE SEQUENCE [LARGE SCALE GENOMIC DNA]</scope>
    <source>
        <strain evidence="4">Nm76</strain>
    </source>
</reference>
<feature type="transmembrane region" description="Helical" evidence="1">
    <location>
        <begin position="12"/>
        <end position="29"/>
    </location>
</feature>
<organism evidence="3 4">
    <name type="scientific">Nitrosomonas oligotropha</name>
    <dbReference type="NCBI Taxonomy" id="42354"/>
    <lineage>
        <taxon>Bacteria</taxon>
        <taxon>Pseudomonadati</taxon>
        <taxon>Pseudomonadota</taxon>
        <taxon>Betaproteobacteria</taxon>
        <taxon>Nitrosomonadales</taxon>
        <taxon>Nitrosomonadaceae</taxon>
        <taxon>Nitrosomonas</taxon>
    </lineage>
</organism>
<keyword evidence="1" id="KW-0812">Transmembrane</keyword>
<dbReference type="RefSeq" id="WP_090321048.1">
    <property type="nucleotide sequence ID" value="NZ_FNOE01000023.1"/>
</dbReference>
<keyword evidence="1" id="KW-1133">Transmembrane helix</keyword>
<name>A0A1H8T8A9_9PROT</name>
<evidence type="ECO:0000313" key="3">
    <source>
        <dbReference type="EMBL" id="SEO86758.1"/>
    </source>
</evidence>